<sequence length="213" mass="24212">MSPEIVNGIFVVVGAFIGVIGTAIVTKKNKDISKITIFRSSSSRLLDVEDMAKSDIEIKYKGKIVSELFHGEVAIQNSGTEHLEQVEVTIIPGKNSPLFDVEISSTNFFNDLETLKLEKSDTGEVKVYVDFLNSNDRLIVSYRSSGDEKPIVACRKLGVDVELKDEAVNWVPDIYAKLLFDIFDQVPYMQWYFKRNSKPYKLYLEAKEKREKD</sequence>
<keyword evidence="1" id="KW-0472">Membrane</keyword>
<dbReference type="KEGG" id="kge:TQ33_1541"/>
<keyword evidence="1" id="KW-1133">Transmembrane helix</keyword>
<keyword evidence="1" id="KW-0812">Transmembrane</keyword>
<evidence type="ECO:0000313" key="3">
    <source>
        <dbReference type="Proteomes" id="UP000034071"/>
    </source>
</evidence>
<dbReference type="STRING" id="914150.TQ33_1541"/>
<protein>
    <submittedName>
        <fullName evidence="2">Uncharacterized protein</fullName>
    </submittedName>
</protein>
<accession>A0A0F6RCK4</accession>
<name>A0A0F6RCK4_9GAMM</name>
<gene>
    <name evidence="2" type="ORF">TQ33_1541</name>
</gene>
<dbReference type="Proteomes" id="UP000034071">
    <property type="component" value="Chromosome"/>
</dbReference>
<evidence type="ECO:0000313" key="2">
    <source>
        <dbReference type="EMBL" id="AKE52488.1"/>
    </source>
</evidence>
<dbReference type="EMBL" id="CP010975">
    <property type="protein sequence ID" value="AKE52488.1"/>
    <property type="molecule type" value="Genomic_DNA"/>
</dbReference>
<keyword evidence="3" id="KW-1185">Reference proteome</keyword>
<dbReference type="OrthoDB" id="9831753at2"/>
<dbReference type="RefSeq" id="WP_046561552.1">
    <property type="nucleotide sequence ID" value="NZ_CP010975.1"/>
</dbReference>
<feature type="transmembrane region" description="Helical" evidence="1">
    <location>
        <begin position="6"/>
        <end position="25"/>
    </location>
</feature>
<proteinExistence type="predicted"/>
<organism evidence="2 3">
    <name type="scientific">Kangiella geojedonensis</name>
    <dbReference type="NCBI Taxonomy" id="914150"/>
    <lineage>
        <taxon>Bacteria</taxon>
        <taxon>Pseudomonadati</taxon>
        <taxon>Pseudomonadota</taxon>
        <taxon>Gammaproteobacteria</taxon>
        <taxon>Kangiellales</taxon>
        <taxon>Kangiellaceae</taxon>
        <taxon>Kangiella</taxon>
    </lineage>
</organism>
<dbReference type="HOGENOM" id="CLU_1292956_0_0_6"/>
<evidence type="ECO:0000256" key="1">
    <source>
        <dbReference type="SAM" id="Phobius"/>
    </source>
</evidence>
<reference evidence="2 3" key="1">
    <citation type="submission" date="2015-02" db="EMBL/GenBank/DDBJ databases">
        <title>Complete genome sequence of Kangiella geojedonensis strain YCS-5T.</title>
        <authorList>
            <person name="Kim K.M."/>
        </authorList>
    </citation>
    <scope>NUCLEOTIDE SEQUENCE [LARGE SCALE GENOMIC DNA]</scope>
    <source>
        <strain evidence="2 3">YCS-5</strain>
    </source>
</reference>
<dbReference type="AlphaFoldDB" id="A0A0F6RCK4"/>